<dbReference type="EMBL" id="QXEV01000013">
    <property type="protein sequence ID" value="RIA75710.1"/>
    <property type="molecule type" value="Genomic_DNA"/>
</dbReference>
<organism evidence="2 3">
    <name type="scientific">Anaeroplasma bactoclasticum</name>
    <dbReference type="NCBI Taxonomy" id="2088"/>
    <lineage>
        <taxon>Bacteria</taxon>
        <taxon>Bacillati</taxon>
        <taxon>Mycoplasmatota</taxon>
        <taxon>Mollicutes</taxon>
        <taxon>Anaeroplasmatales</taxon>
        <taxon>Anaeroplasmataceae</taxon>
        <taxon>Anaeroplasma</taxon>
    </lineage>
</organism>
<dbReference type="AlphaFoldDB" id="A0A397RMZ6"/>
<keyword evidence="3" id="KW-1185">Reference proteome</keyword>
<evidence type="ECO:0000313" key="2">
    <source>
        <dbReference type="EMBL" id="RIA75710.1"/>
    </source>
</evidence>
<accession>A0A397RMZ6</accession>
<dbReference type="GO" id="GO:0003677">
    <property type="term" value="F:DNA binding"/>
    <property type="evidence" value="ECO:0007669"/>
    <property type="project" value="UniProtKB-KW"/>
</dbReference>
<keyword evidence="1" id="KW-0238">DNA-binding</keyword>
<comment type="caution">
    <text evidence="2">The sequence shown here is derived from an EMBL/GenBank/DDBJ whole genome shotgun (WGS) entry which is preliminary data.</text>
</comment>
<dbReference type="RefSeq" id="WP_162849831.1">
    <property type="nucleotide sequence ID" value="NZ_QXEV01000013.1"/>
</dbReference>
<dbReference type="InParanoid" id="A0A397RMZ6"/>
<proteinExistence type="predicted"/>
<reference evidence="2 3" key="1">
    <citation type="submission" date="2018-08" db="EMBL/GenBank/DDBJ databases">
        <title>Genomic Encyclopedia of Archaeal and Bacterial Type Strains, Phase II (KMG-II): from individual species to whole genera.</title>
        <authorList>
            <person name="Goeker M."/>
        </authorList>
    </citation>
    <scope>NUCLEOTIDE SEQUENCE [LARGE SCALE GENOMIC DNA]</scope>
    <source>
        <strain evidence="2 3">ATCC 27112</strain>
    </source>
</reference>
<gene>
    <name evidence="2" type="ORF">EI71_01279</name>
</gene>
<evidence type="ECO:0000313" key="3">
    <source>
        <dbReference type="Proteomes" id="UP000266506"/>
    </source>
</evidence>
<dbReference type="NCBIfam" id="TIGR01766">
    <property type="entry name" value="IS200/IS605 family accessory protein TnpB-like domain"/>
    <property type="match status" value="1"/>
</dbReference>
<name>A0A397RMZ6_9MOLU</name>
<dbReference type="Proteomes" id="UP000266506">
    <property type="component" value="Unassembled WGS sequence"/>
</dbReference>
<sequence>MAVVSYNVEVINNTNKLRHIVANTLSLYNSALNYVCDVVLMHYDEIKELNNLERRMYLEHLIHNTKNNIAKYDFDSMYYKLPCYLLRDIESKAIGHIVSYKSNLDNYKKERYNKISNGKKFKKREPSLSKCNMLPSFYKDNMYKVISDNKIALKIYEDNTWKYEEFKLKKNDLKYINKINGKRYNPEIKIIGKKIYIKFSFEIEDVKLQDKELNKRIICGVDLGVNNDATISIMNYEGTILGRHFINTNNKDLMNHLLNKKRKIQRNSGNYKYLRNLHINNKINSINENIVNHTVNQIIKICLSYGVDVIVFENLRHKFKRAKRSFRARLHRWRKIAIYNKAYEMAHRNGIRVSTVNPNGTSRYAYDGSGEVERDNDNYSICKFVSGKIYNCDLSASYNIAARYYIRETLKPLDESSRSKLETKASLALSGTKLTYNTFKVLLNVIN</sequence>
<dbReference type="InterPro" id="IPR010095">
    <property type="entry name" value="Cas12f1-like_TNB"/>
</dbReference>
<protein>
    <submittedName>
        <fullName evidence="2">IS605 OrfB family transposase</fullName>
    </submittedName>
</protein>
<evidence type="ECO:0000256" key="1">
    <source>
        <dbReference type="ARBA" id="ARBA00023125"/>
    </source>
</evidence>